<comment type="caution">
    <text evidence="2">The sequence shown here is derived from an EMBL/GenBank/DDBJ whole genome shotgun (WGS) entry which is preliminary data.</text>
</comment>
<name>A0ABQ6KBD8_9MICO</name>
<organism evidence="2 3">
    <name type="scientific">Pseudolysinimonas kribbensis</name>
    <dbReference type="NCBI Taxonomy" id="433641"/>
    <lineage>
        <taxon>Bacteria</taxon>
        <taxon>Bacillati</taxon>
        <taxon>Actinomycetota</taxon>
        <taxon>Actinomycetes</taxon>
        <taxon>Micrococcales</taxon>
        <taxon>Microbacteriaceae</taxon>
        <taxon>Pseudolysinimonas</taxon>
    </lineage>
</organism>
<reference evidence="3" key="1">
    <citation type="journal article" date="2019" name="Int. J. Syst. Evol. Microbiol.">
        <title>The Global Catalogue of Microorganisms (GCM) 10K type strain sequencing project: providing services to taxonomists for standard genome sequencing and annotation.</title>
        <authorList>
            <consortium name="The Broad Institute Genomics Platform"/>
            <consortium name="The Broad Institute Genome Sequencing Center for Infectious Disease"/>
            <person name="Wu L."/>
            <person name="Ma J."/>
        </authorList>
    </citation>
    <scope>NUCLEOTIDE SEQUENCE [LARGE SCALE GENOMIC DNA]</scope>
    <source>
        <strain evidence="3">NBRC 108894</strain>
    </source>
</reference>
<evidence type="ECO:0000313" key="2">
    <source>
        <dbReference type="EMBL" id="GMA96160.1"/>
    </source>
</evidence>
<keyword evidence="3" id="KW-1185">Reference proteome</keyword>
<proteinExistence type="predicted"/>
<sequence>MTAMGWLDRLRAKQHKTDAEIAAQRAGGRWENEGGALAPDEGKPQGASDPDDAHDDSDGRAK</sequence>
<feature type="region of interest" description="Disordered" evidence="1">
    <location>
        <begin position="1"/>
        <end position="62"/>
    </location>
</feature>
<evidence type="ECO:0000313" key="3">
    <source>
        <dbReference type="Proteomes" id="UP001157034"/>
    </source>
</evidence>
<dbReference type="Proteomes" id="UP001157034">
    <property type="component" value="Unassembled WGS sequence"/>
</dbReference>
<gene>
    <name evidence="2" type="ORF">GCM10025881_29840</name>
</gene>
<accession>A0ABQ6KBD8</accession>
<protein>
    <submittedName>
        <fullName evidence="2">Uncharacterized protein</fullName>
    </submittedName>
</protein>
<feature type="compositionally biased region" description="Basic and acidic residues" evidence="1">
    <location>
        <begin position="8"/>
        <end position="19"/>
    </location>
</feature>
<dbReference type="EMBL" id="BSVB01000001">
    <property type="protein sequence ID" value="GMA96160.1"/>
    <property type="molecule type" value="Genomic_DNA"/>
</dbReference>
<evidence type="ECO:0000256" key="1">
    <source>
        <dbReference type="SAM" id="MobiDB-lite"/>
    </source>
</evidence>